<gene>
    <name evidence="6" type="ORF">B0H99_11621</name>
</gene>
<evidence type="ECO:0000256" key="2">
    <source>
        <dbReference type="ARBA" id="ARBA00022692"/>
    </source>
</evidence>
<feature type="transmembrane region" description="Helical" evidence="5">
    <location>
        <begin position="99"/>
        <end position="124"/>
    </location>
</feature>
<sequence>MDFLTQTTHFHITTWVVALVLFLVAAFKDRNSKGRKILHMVLRLFYVLVIITGLALFIEWSSSDAMQYGLKFLFGLLTIGMMEMVLVRSKKQKPTTLFWALFAVFLFVTMFLGFRLPIGINFLANL</sequence>
<dbReference type="AlphaFoldDB" id="A0A2P8G347"/>
<evidence type="ECO:0000256" key="4">
    <source>
        <dbReference type="ARBA" id="ARBA00023136"/>
    </source>
</evidence>
<reference evidence="6 7" key="1">
    <citation type="submission" date="2018-03" db="EMBL/GenBank/DDBJ databases">
        <title>Genomic Encyclopedia of Type Strains, Phase III (KMG-III): the genomes of soil and plant-associated and newly described type strains.</title>
        <authorList>
            <person name="Whitman W."/>
        </authorList>
    </citation>
    <scope>NUCLEOTIDE SEQUENCE [LARGE SCALE GENOMIC DNA]</scope>
    <source>
        <strain evidence="6 7">CGMCC 1.12259</strain>
    </source>
</reference>
<dbReference type="HAMAP" id="MF_01536">
    <property type="entry name" value="UPF0344"/>
    <property type="match status" value="1"/>
</dbReference>
<keyword evidence="3 5" id="KW-1133">Transmembrane helix</keyword>
<keyword evidence="7" id="KW-1185">Reference proteome</keyword>
<proteinExistence type="inferred from homology"/>
<dbReference type="OrthoDB" id="2365314at2"/>
<comment type="caution">
    <text evidence="6">The sequence shown here is derived from an EMBL/GenBank/DDBJ whole genome shotgun (WGS) entry which is preliminary data.</text>
</comment>
<keyword evidence="2 5" id="KW-0812">Transmembrane</keyword>
<dbReference type="Pfam" id="PF07457">
    <property type="entry name" value="DUF1516"/>
    <property type="match status" value="1"/>
</dbReference>
<evidence type="ECO:0000256" key="3">
    <source>
        <dbReference type="ARBA" id="ARBA00022989"/>
    </source>
</evidence>
<feature type="transmembrane region" description="Helical" evidence="5">
    <location>
        <begin position="40"/>
        <end position="58"/>
    </location>
</feature>
<comment type="subcellular location">
    <subcellularLocation>
        <location evidence="5">Cell membrane</location>
        <topology evidence="5">Multi-pass membrane protein</topology>
    </subcellularLocation>
</comment>
<evidence type="ECO:0000256" key="1">
    <source>
        <dbReference type="ARBA" id="ARBA00022475"/>
    </source>
</evidence>
<dbReference type="GO" id="GO:0005886">
    <property type="term" value="C:plasma membrane"/>
    <property type="evidence" value="ECO:0007669"/>
    <property type="project" value="UniProtKB-SubCell"/>
</dbReference>
<comment type="similarity">
    <text evidence="5">Belongs to the UPF0344 family.</text>
</comment>
<dbReference type="RefSeq" id="WP_106534592.1">
    <property type="nucleotide sequence ID" value="NZ_PYAT01000016.1"/>
</dbReference>
<feature type="transmembrane region" description="Helical" evidence="5">
    <location>
        <begin position="70"/>
        <end position="87"/>
    </location>
</feature>
<organism evidence="6 7">
    <name type="scientific">Planomicrobium soli</name>
    <dbReference type="NCBI Taxonomy" id="1176648"/>
    <lineage>
        <taxon>Bacteria</taxon>
        <taxon>Bacillati</taxon>
        <taxon>Bacillota</taxon>
        <taxon>Bacilli</taxon>
        <taxon>Bacillales</taxon>
        <taxon>Caryophanaceae</taxon>
        <taxon>Planomicrobium</taxon>
    </lineage>
</organism>
<evidence type="ECO:0000256" key="5">
    <source>
        <dbReference type="HAMAP-Rule" id="MF_01536"/>
    </source>
</evidence>
<keyword evidence="1 5" id="KW-1003">Cell membrane</keyword>
<dbReference type="EMBL" id="PYAT01000016">
    <property type="protein sequence ID" value="PSL28377.1"/>
    <property type="molecule type" value="Genomic_DNA"/>
</dbReference>
<name>A0A2P8G347_9BACL</name>
<evidence type="ECO:0000313" key="6">
    <source>
        <dbReference type="EMBL" id="PSL28377.1"/>
    </source>
</evidence>
<evidence type="ECO:0000313" key="7">
    <source>
        <dbReference type="Proteomes" id="UP000242682"/>
    </source>
</evidence>
<dbReference type="InterPro" id="IPR010899">
    <property type="entry name" value="UPF0344"/>
</dbReference>
<feature type="transmembrane region" description="Helical" evidence="5">
    <location>
        <begin position="12"/>
        <end position="28"/>
    </location>
</feature>
<accession>A0A2P8G347</accession>
<protein>
    <recommendedName>
        <fullName evidence="5">UPF0344 protein B0H99_11621</fullName>
    </recommendedName>
</protein>
<dbReference type="Proteomes" id="UP000242682">
    <property type="component" value="Unassembled WGS sequence"/>
</dbReference>
<keyword evidence="4 5" id="KW-0472">Membrane</keyword>